<dbReference type="Pfam" id="PF22673">
    <property type="entry name" value="MCP-like_PDC_1"/>
    <property type="match status" value="1"/>
</dbReference>
<evidence type="ECO:0000259" key="7">
    <source>
        <dbReference type="PROSITE" id="PS50885"/>
    </source>
</evidence>
<dbReference type="SMART" id="SM00283">
    <property type="entry name" value="MA"/>
    <property type="match status" value="1"/>
</dbReference>
<evidence type="ECO:0000256" key="4">
    <source>
        <dbReference type="PROSITE-ProRule" id="PRU00284"/>
    </source>
</evidence>
<feature type="domain" description="Methyl-accepting transducer" evidence="6">
    <location>
        <begin position="435"/>
        <end position="664"/>
    </location>
</feature>
<dbReference type="AlphaFoldDB" id="A0A0D1KZD1"/>
<comment type="similarity">
    <text evidence="3">Belongs to the methyl-accepting chemotaxis (MCP) protein family.</text>
</comment>
<keyword evidence="4" id="KW-0807">Transducer</keyword>
<dbReference type="GO" id="GO:0006935">
    <property type="term" value="P:chemotaxis"/>
    <property type="evidence" value="ECO:0007669"/>
    <property type="project" value="UniProtKB-KW"/>
</dbReference>
<feature type="domain" description="HAMP" evidence="7">
    <location>
        <begin position="322"/>
        <end position="375"/>
    </location>
</feature>
<keyword evidence="2" id="KW-0145">Chemotaxis</keyword>
<keyword evidence="5" id="KW-0812">Transmembrane</keyword>
<evidence type="ECO:0000256" key="1">
    <source>
        <dbReference type="ARBA" id="ARBA00004370"/>
    </source>
</evidence>
<dbReference type="GO" id="GO:0004888">
    <property type="term" value="F:transmembrane signaling receptor activity"/>
    <property type="evidence" value="ECO:0007669"/>
    <property type="project" value="InterPro"/>
</dbReference>
<dbReference type="PROSITE" id="PS50885">
    <property type="entry name" value="HAMP"/>
    <property type="match status" value="2"/>
</dbReference>
<dbReference type="GO" id="GO:0016020">
    <property type="term" value="C:membrane"/>
    <property type="evidence" value="ECO:0007669"/>
    <property type="project" value="UniProtKB-SubCell"/>
</dbReference>
<dbReference type="InterPro" id="IPR003660">
    <property type="entry name" value="HAMP_dom"/>
</dbReference>
<dbReference type="SMART" id="SM00304">
    <property type="entry name" value="HAMP"/>
    <property type="match status" value="3"/>
</dbReference>
<dbReference type="Gene3D" id="6.10.340.10">
    <property type="match status" value="1"/>
</dbReference>
<feature type="domain" description="HAMP" evidence="7">
    <location>
        <begin position="378"/>
        <end position="430"/>
    </location>
</feature>
<dbReference type="Gene3D" id="1.10.287.950">
    <property type="entry name" value="Methyl-accepting chemotaxis protein"/>
    <property type="match status" value="1"/>
</dbReference>
<evidence type="ECO:0000313" key="8">
    <source>
        <dbReference type="EMBL" id="KIU29604.1"/>
    </source>
</evidence>
<comment type="subcellular location">
    <subcellularLocation>
        <location evidence="1">Membrane</location>
    </subcellularLocation>
</comment>
<dbReference type="PROSITE" id="PS50111">
    <property type="entry name" value="CHEMOTAXIS_TRANSDUC_2"/>
    <property type="match status" value="1"/>
</dbReference>
<dbReference type="CDD" id="cd12913">
    <property type="entry name" value="PDC1_MCP_like"/>
    <property type="match status" value="1"/>
</dbReference>
<gene>
    <name evidence="8" type="ORF">SR41_03550</name>
</gene>
<proteinExistence type="inferred from homology"/>
<accession>A0A0D1KZD1</accession>
<evidence type="ECO:0000313" key="9">
    <source>
        <dbReference type="Proteomes" id="UP000033203"/>
    </source>
</evidence>
<dbReference type="EMBL" id="JXTP01000016">
    <property type="protein sequence ID" value="KIU29604.1"/>
    <property type="molecule type" value="Genomic_DNA"/>
</dbReference>
<evidence type="ECO:0000256" key="2">
    <source>
        <dbReference type="ARBA" id="ARBA00022500"/>
    </source>
</evidence>
<evidence type="ECO:0008006" key="10">
    <source>
        <dbReference type="Google" id="ProtNLM"/>
    </source>
</evidence>
<evidence type="ECO:0000259" key="6">
    <source>
        <dbReference type="PROSITE" id="PS50111"/>
    </source>
</evidence>
<dbReference type="InterPro" id="IPR004090">
    <property type="entry name" value="Chemotax_Me-accpt_rcpt"/>
</dbReference>
<dbReference type="PANTHER" id="PTHR43531">
    <property type="entry name" value="PROTEIN ICFG"/>
    <property type="match status" value="1"/>
</dbReference>
<organism evidence="8 9">
    <name type="scientific">Sphingomonas melonis</name>
    <dbReference type="NCBI Taxonomy" id="152682"/>
    <lineage>
        <taxon>Bacteria</taxon>
        <taxon>Pseudomonadati</taxon>
        <taxon>Pseudomonadota</taxon>
        <taxon>Alphaproteobacteria</taxon>
        <taxon>Sphingomonadales</taxon>
        <taxon>Sphingomonadaceae</taxon>
        <taxon>Sphingomonas</taxon>
    </lineage>
</organism>
<dbReference type="Gene3D" id="3.30.450.20">
    <property type="entry name" value="PAS domain"/>
    <property type="match status" value="1"/>
</dbReference>
<dbReference type="PATRIC" id="fig|1549858.7.peg.818"/>
<comment type="caution">
    <text evidence="8">The sequence shown here is derived from an EMBL/GenBank/DDBJ whole genome shotgun (WGS) entry which is preliminary data.</text>
</comment>
<dbReference type="InterPro" id="IPR004089">
    <property type="entry name" value="MCPsignal_dom"/>
</dbReference>
<feature type="transmembrane region" description="Helical" evidence="5">
    <location>
        <begin position="299"/>
        <end position="316"/>
    </location>
</feature>
<keyword evidence="5" id="KW-1133">Transmembrane helix</keyword>
<evidence type="ECO:0000256" key="3">
    <source>
        <dbReference type="ARBA" id="ARBA00029447"/>
    </source>
</evidence>
<keyword evidence="5" id="KW-0472">Membrane</keyword>
<dbReference type="Proteomes" id="UP000033203">
    <property type="component" value="Unassembled WGS sequence"/>
</dbReference>
<dbReference type="FunFam" id="1.10.287.950:FF:000001">
    <property type="entry name" value="Methyl-accepting chemotaxis sensory transducer"/>
    <property type="match status" value="1"/>
</dbReference>
<protein>
    <recommendedName>
        <fullName evidence="10">Chemotaxis protein</fullName>
    </recommendedName>
</protein>
<sequence>MATMISIRGAIAVAVFVCLGSATTGVLIDRAARERASETGLIVAKQIASSAEGEFERPIGLVHSALVAMQSMRQQGVVDRNAHIELLRSEVRGNPQVFGMSTGWEPGAFDNRDAAFVDSKGSDKTGRFLPYLYRAGDRVSLEPLKDYTKEGPGDYYLMPMRARHTVLIEPYIYAVEGHDVLMTTIAEPIMEQGKPIGIVTADIALSALRDRLDKVVVPFGGTATVVTDKGTFVYNRNAALLGKPAPASMGSIGRTSDPALGDVLRIETPIHFKGIKGAWFVRVDLPMSAVMADARQAELTLLIAAIAIIGGLIIVLRRTANRIVGEPLDAIAGEMNELANGNLEEPPVRAIVSSEIDRMAKAVAVFRANAIAQRRSEQDQAFVVSTLGAHLKKVAAGDLTAQIDQPFNGDYDRVRVDFNAAIDKLGTTLSAVASNAVEVRTGSGEISTASDDLSRRTEQQAASLEETAAAMDEITSQVRTTAAAARETNSVVEAARADVTLSDTVVGRAVIAMSDIEKSSDEIAEIISVIDGIAFQTNLLALNAGVEAARAGEAGKGFAVVASEVRALAQRSADAAGDVKARITTSTAQVGTGVDAVGEMRKVLDRLTGRIIEISRLASEIATAAEQQAMGLSQINIAVSEMDATTQQNAAMVEEATAAARSLAGQADELGELIAHFRLAHGGYAAAGASRASVPLRLAS</sequence>
<dbReference type="PRINTS" id="PR00260">
    <property type="entry name" value="CHEMTRNSDUCR"/>
</dbReference>
<reference evidence="8 9" key="1">
    <citation type="submission" date="2015-01" db="EMBL/GenBank/DDBJ databases">
        <title>Genome of Sphingomonas taxi strain 30a.</title>
        <authorList>
            <person name="Eevers N."/>
            <person name="Van Hamme J."/>
            <person name="Bottos E."/>
            <person name="Weyens N."/>
            <person name="Vangronsveld J."/>
        </authorList>
    </citation>
    <scope>NUCLEOTIDE SEQUENCE [LARGE SCALE GENOMIC DNA]</scope>
    <source>
        <strain evidence="8 9">30a</strain>
    </source>
</reference>
<dbReference type="InterPro" id="IPR051310">
    <property type="entry name" value="MCP_chemotaxis"/>
</dbReference>
<dbReference type="SUPFAM" id="SSF58104">
    <property type="entry name" value="Methyl-accepting chemotaxis protein (MCP) signaling domain"/>
    <property type="match status" value="1"/>
</dbReference>
<evidence type="ECO:0000256" key="5">
    <source>
        <dbReference type="SAM" id="Phobius"/>
    </source>
</evidence>
<dbReference type="CDD" id="cd11386">
    <property type="entry name" value="MCP_signal"/>
    <property type="match status" value="1"/>
</dbReference>
<dbReference type="GO" id="GO:0007165">
    <property type="term" value="P:signal transduction"/>
    <property type="evidence" value="ECO:0007669"/>
    <property type="project" value="UniProtKB-KW"/>
</dbReference>
<name>A0A0D1KZD1_9SPHN</name>
<dbReference type="Pfam" id="PF00015">
    <property type="entry name" value="MCPsignal"/>
    <property type="match status" value="1"/>
</dbReference>
<dbReference type="PANTHER" id="PTHR43531:SF11">
    <property type="entry name" value="METHYL-ACCEPTING CHEMOTAXIS PROTEIN 3"/>
    <property type="match status" value="1"/>
</dbReference>